<feature type="domain" description="Histone deacetylase" evidence="1">
    <location>
        <begin position="30"/>
        <end position="193"/>
    </location>
</feature>
<protein>
    <recommendedName>
        <fullName evidence="1">Histone deacetylase domain-containing protein</fullName>
    </recommendedName>
</protein>
<evidence type="ECO:0000313" key="2">
    <source>
        <dbReference type="EMBL" id="MEQ2265711.1"/>
    </source>
</evidence>
<proteinExistence type="predicted"/>
<accession>A0ABV0W8E0</accession>
<dbReference type="Gene3D" id="3.40.800.20">
    <property type="entry name" value="Histone deacetylase domain"/>
    <property type="match status" value="1"/>
</dbReference>
<dbReference type="Pfam" id="PF00850">
    <property type="entry name" value="Hist_deacetyl"/>
    <property type="match status" value="1"/>
</dbReference>
<dbReference type="InterPro" id="IPR000286">
    <property type="entry name" value="HDACs"/>
</dbReference>
<dbReference type="InterPro" id="IPR023801">
    <property type="entry name" value="His_deacetylse_dom"/>
</dbReference>
<dbReference type="Proteomes" id="UP001444071">
    <property type="component" value="Unassembled WGS sequence"/>
</dbReference>
<sequence length="194" mass="21969">DLSSRSAVSGTGLVYSEIFTHHQNLWDLSHVERPDRVTFIMSELQRQKLLSLCVTVEPREATEEELLLVHTKHYIDAVKATQTMTQTELQSLSERYDSVYLHPESFQVCVTAVGSVLQLVDRIMTSELRTGFAVIRPPGHHAQANQPNGFCVFNNVAIAARYAQKRHAVSRVLIVDWDVHHGQGIQYLFQGDSR</sequence>
<evidence type="ECO:0000313" key="3">
    <source>
        <dbReference type="Proteomes" id="UP001444071"/>
    </source>
</evidence>
<dbReference type="SUPFAM" id="SSF52768">
    <property type="entry name" value="Arginase/deacetylase"/>
    <property type="match status" value="1"/>
</dbReference>
<comment type="caution">
    <text evidence="2">The sequence shown here is derived from an EMBL/GenBank/DDBJ whole genome shotgun (WGS) entry which is preliminary data.</text>
</comment>
<dbReference type="EMBL" id="JAHRIM010033532">
    <property type="protein sequence ID" value="MEQ2265711.1"/>
    <property type="molecule type" value="Genomic_DNA"/>
</dbReference>
<dbReference type="PANTHER" id="PTHR10625:SF21">
    <property type="entry name" value="HISTONE DEACETYLASE 6"/>
    <property type="match status" value="1"/>
</dbReference>
<name>A0ABV0W8E0_9TELE</name>
<reference evidence="2 3" key="1">
    <citation type="submission" date="2021-06" db="EMBL/GenBank/DDBJ databases">
        <authorList>
            <person name="Palmer J.M."/>
        </authorList>
    </citation>
    <scope>NUCLEOTIDE SEQUENCE [LARGE SCALE GENOMIC DNA]</scope>
    <source>
        <strain evidence="2 3">XR_2019</strain>
        <tissue evidence="2">Muscle</tissue>
    </source>
</reference>
<dbReference type="InterPro" id="IPR037138">
    <property type="entry name" value="His_deacetylse_dom_sf"/>
</dbReference>
<feature type="non-terminal residue" evidence="2">
    <location>
        <position position="1"/>
    </location>
</feature>
<organism evidence="2 3">
    <name type="scientific">Xenotaenia resolanae</name>
    <dbReference type="NCBI Taxonomy" id="208358"/>
    <lineage>
        <taxon>Eukaryota</taxon>
        <taxon>Metazoa</taxon>
        <taxon>Chordata</taxon>
        <taxon>Craniata</taxon>
        <taxon>Vertebrata</taxon>
        <taxon>Euteleostomi</taxon>
        <taxon>Actinopterygii</taxon>
        <taxon>Neopterygii</taxon>
        <taxon>Teleostei</taxon>
        <taxon>Neoteleostei</taxon>
        <taxon>Acanthomorphata</taxon>
        <taxon>Ovalentaria</taxon>
        <taxon>Atherinomorphae</taxon>
        <taxon>Cyprinodontiformes</taxon>
        <taxon>Goodeidae</taxon>
        <taxon>Xenotaenia</taxon>
    </lineage>
</organism>
<evidence type="ECO:0000259" key="1">
    <source>
        <dbReference type="Pfam" id="PF00850"/>
    </source>
</evidence>
<dbReference type="PRINTS" id="PR01270">
    <property type="entry name" value="HDASUPER"/>
</dbReference>
<keyword evidence="3" id="KW-1185">Reference proteome</keyword>
<gene>
    <name evidence="2" type="ORF">XENORESO_011351</name>
</gene>
<dbReference type="InterPro" id="IPR023696">
    <property type="entry name" value="Ureohydrolase_dom_sf"/>
</dbReference>
<dbReference type="PANTHER" id="PTHR10625">
    <property type="entry name" value="HISTONE DEACETYLASE HDAC1-RELATED"/>
    <property type="match status" value="1"/>
</dbReference>